<feature type="non-terminal residue" evidence="1">
    <location>
        <position position="208"/>
    </location>
</feature>
<protein>
    <submittedName>
        <fullName evidence="1">Uncharacterized protein</fullName>
    </submittedName>
</protein>
<reference evidence="1" key="1">
    <citation type="submission" date="2009-08" db="EMBL/GenBank/DDBJ databases">
        <authorList>
            <person name="Cheung F."/>
            <person name="Xiao Y."/>
            <person name="Chan A."/>
            <person name="Moskal W."/>
            <person name="Town C.D."/>
        </authorList>
    </citation>
    <scope>NUCLEOTIDE SEQUENCE</scope>
</reference>
<dbReference type="EMBL" id="BT099177">
    <property type="protein sequence ID" value="ACU24355.1"/>
    <property type="molecule type" value="mRNA"/>
</dbReference>
<proteinExistence type="evidence at transcript level"/>
<dbReference type="AlphaFoldDB" id="C6TN63"/>
<sequence length="208" mass="23253">MGRFNIQNQIQSIIIVRHLTAQSTQVEVVLDVIVINLAEEFISSQIAEPRDPRCVISVGATNIRLLAVCFRFLVGSVGILGDRAVTEAERESLAAAKREEEERSLPLMAAALDVEGEERSSCLSRTSLIRFRSTEVTSDLDPTPPRSLYITVAGQMIRLDSFGFSTDHNDAVADRRTARVLRFSFRDDAIYNLQTQTMIPRFGSFLFL</sequence>
<name>C6TN63_SOYBN</name>
<organism evidence="1">
    <name type="scientific">Glycine max</name>
    <name type="common">Soybean</name>
    <name type="synonym">Glycine hispida</name>
    <dbReference type="NCBI Taxonomy" id="3847"/>
    <lineage>
        <taxon>Eukaryota</taxon>
        <taxon>Viridiplantae</taxon>
        <taxon>Streptophyta</taxon>
        <taxon>Embryophyta</taxon>
        <taxon>Tracheophyta</taxon>
        <taxon>Spermatophyta</taxon>
        <taxon>Magnoliopsida</taxon>
        <taxon>eudicotyledons</taxon>
        <taxon>Gunneridae</taxon>
        <taxon>Pentapetalae</taxon>
        <taxon>rosids</taxon>
        <taxon>fabids</taxon>
        <taxon>Fabales</taxon>
        <taxon>Fabaceae</taxon>
        <taxon>Papilionoideae</taxon>
        <taxon>50 kb inversion clade</taxon>
        <taxon>NPAAA clade</taxon>
        <taxon>indigoferoid/millettioid clade</taxon>
        <taxon>Phaseoleae</taxon>
        <taxon>Glycine</taxon>
        <taxon>Glycine subgen. Soja</taxon>
    </lineage>
</organism>
<accession>C6TN63</accession>
<evidence type="ECO:0000313" key="1">
    <source>
        <dbReference type="EMBL" id="ACU24355.1"/>
    </source>
</evidence>